<reference evidence="7" key="1">
    <citation type="submission" date="2022-07" db="EMBL/GenBank/DDBJ databases">
        <title>Genome Sequence of Physisporinus lineatus.</title>
        <authorList>
            <person name="Buettner E."/>
        </authorList>
    </citation>
    <scope>NUCLEOTIDE SEQUENCE</scope>
    <source>
        <strain evidence="7">VT162</strain>
    </source>
</reference>
<organism evidence="7 8">
    <name type="scientific">Meripilus lineatus</name>
    <dbReference type="NCBI Taxonomy" id="2056292"/>
    <lineage>
        <taxon>Eukaryota</taxon>
        <taxon>Fungi</taxon>
        <taxon>Dikarya</taxon>
        <taxon>Basidiomycota</taxon>
        <taxon>Agaricomycotina</taxon>
        <taxon>Agaricomycetes</taxon>
        <taxon>Polyporales</taxon>
        <taxon>Meripilaceae</taxon>
        <taxon>Meripilus</taxon>
    </lineage>
</organism>
<keyword evidence="5" id="KW-0732">Signal</keyword>
<feature type="signal peptide" evidence="5">
    <location>
        <begin position="1"/>
        <end position="17"/>
    </location>
</feature>
<keyword evidence="2" id="KW-0479">Metal-binding</keyword>
<gene>
    <name evidence="7" type="ORF">NLI96_g6574</name>
</gene>
<comment type="caution">
    <text evidence="7">The sequence shown here is derived from an EMBL/GenBank/DDBJ whole genome shotgun (WGS) entry which is preliminary data.</text>
</comment>
<evidence type="ECO:0000256" key="1">
    <source>
        <dbReference type="ARBA" id="ARBA00011062"/>
    </source>
</evidence>
<feature type="compositionally biased region" description="Polar residues" evidence="4">
    <location>
        <begin position="54"/>
        <end position="70"/>
    </location>
</feature>
<feature type="region of interest" description="Disordered" evidence="4">
    <location>
        <begin position="54"/>
        <end position="84"/>
    </location>
</feature>
<comment type="similarity">
    <text evidence="1">Belongs to the SurE nucleotidase family.</text>
</comment>
<accession>A0AAD5YI03</accession>
<dbReference type="InterPro" id="IPR002828">
    <property type="entry name" value="SurE-like_Pase/nucleotidase"/>
</dbReference>
<evidence type="ECO:0000256" key="2">
    <source>
        <dbReference type="ARBA" id="ARBA00022723"/>
    </source>
</evidence>
<keyword evidence="8" id="KW-1185">Reference proteome</keyword>
<dbReference type="SUPFAM" id="SSF64167">
    <property type="entry name" value="SurE-like"/>
    <property type="match status" value="1"/>
</dbReference>
<evidence type="ECO:0000256" key="4">
    <source>
        <dbReference type="SAM" id="MobiDB-lite"/>
    </source>
</evidence>
<feature type="domain" description="Survival protein SurE-like phosphatase/nucleotidase" evidence="6">
    <location>
        <begin position="20"/>
        <end position="235"/>
    </location>
</feature>
<dbReference type="GO" id="GO:0046872">
    <property type="term" value="F:metal ion binding"/>
    <property type="evidence" value="ECO:0007669"/>
    <property type="project" value="UniProtKB-KW"/>
</dbReference>
<dbReference type="AlphaFoldDB" id="A0AAD5YI03"/>
<dbReference type="PANTHER" id="PTHR30457">
    <property type="entry name" value="5'-NUCLEOTIDASE SURE"/>
    <property type="match status" value="1"/>
</dbReference>
<dbReference type="InterPro" id="IPR036523">
    <property type="entry name" value="SurE-like_sf"/>
</dbReference>
<evidence type="ECO:0000259" key="6">
    <source>
        <dbReference type="Pfam" id="PF01975"/>
    </source>
</evidence>
<dbReference type="GO" id="GO:0008252">
    <property type="term" value="F:nucleotidase activity"/>
    <property type="evidence" value="ECO:0007669"/>
    <property type="project" value="InterPro"/>
</dbReference>
<evidence type="ECO:0000256" key="3">
    <source>
        <dbReference type="ARBA" id="ARBA00022801"/>
    </source>
</evidence>
<evidence type="ECO:0000313" key="7">
    <source>
        <dbReference type="EMBL" id="KAJ3483046.1"/>
    </source>
</evidence>
<dbReference type="Pfam" id="PF01975">
    <property type="entry name" value="SurE"/>
    <property type="match status" value="1"/>
</dbReference>
<name>A0AAD5YI03_9APHY</name>
<dbReference type="InterPro" id="IPR030048">
    <property type="entry name" value="SurE"/>
</dbReference>
<dbReference type="EMBL" id="JANAWD010000244">
    <property type="protein sequence ID" value="KAJ3483046.1"/>
    <property type="molecule type" value="Genomic_DNA"/>
</dbReference>
<evidence type="ECO:0000313" key="8">
    <source>
        <dbReference type="Proteomes" id="UP001212997"/>
    </source>
</evidence>
<dbReference type="Proteomes" id="UP001212997">
    <property type="component" value="Unassembled WGS sequence"/>
</dbReference>
<dbReference type="Gene3D" id="3.40.1210.10">
    <property type="entry name" value="Survival protein SurE-like phosphatase/nucleotidase"/>
    <property type="match status" value="1"/>
</dbReference>
<protein>
    <recommendedName>
        <fullName evidence="6">Survival protein SurE-like phosphatase/nucleotidase domain-containing protein</fullName>
    </recommendedName>
</protein>
<feature type="chain" id="PRO_5042280005" description="Survival protein SurE-like phosphatase/nucleotidase domain-containing protein" evidence="5">
    <location>
        <begin position="18"/>
        <end position="303"/>
    </location>
</feature>
<dbReference type="PANTHER" id="PTHR30457:SF0">
    <property type="entry name" value="PHOSPHATASE, PUTATIVE (AFU_ORTHOLOGUE AFUA_4G01070)-RELATED"/>
    <property type="match status" value="1"/>
</dbReference>
<keyword evidence="3" id="KW-0378">Hydrolase</keyword>
<proteinExistence type="inferred from homology"/>
<evidence type="ECO:0000256" key="5">
    <source>
        <dbReference type="SAM" id="SignalP"/>
    </source>
</evidence>
<sequence>MLTSLLVILPLTLVGSAQRILLTNDDGWAVAQIRAQFNAFEASSYTALLSAPAQNQSGSGSNSAPPTNLTEPCEFDTCPAGSPAEGHDAVDSRLNYVNSFPVDAVRYGIQTLSPAFFSGNPDLVVSGPNAGSNLGEVEDSGTVGAACEAALEGVPSIAVSGRSTHQVSYTTLMTEPYSDGTKAALLYSQLTIQLVNALFAIKATPLLPSGITLNVNYPNSTICPEIEDYQFVFTRLVKDPDAIDVELCGSDQLPDEKRVVTTDDGCYASVSVIDATTKMDVSADVQFDILSRFPNTFFSCYVD</sequence>